<name>A0A9W5ESU4_CAMHY</name>
<accession>A0A9W5ESU4</accession>
<evidence type="ECO:0000313" key="1">
    <source>
        <dbReference type="EMBL" id="CUU74468.1"/>
    </source>
</evidence>
<protein>
    <submittedName>
        <fullName evidence="1">Uncharacterized protein</fullName>
    </submittedName>
</protein>
<gene>
    <name evidence="1" type="ORF">ERS739223_00461</name>
</gene>
<sequence>MQKMLLGVSKKRKVTTTQQKSITASGSNFNTLTSSIPAGTTCAISFREFASTSTITTTAPLNKSISYPSGGPSDNEWVPMHVYINGILLYNGYGDFMWGDVNIRYIITYNQEIVNEIEG</sequence>
<evidence type="ECO:0000313" key="2">
    <source>
        <dbReference type="Proteomes" id="UP000052245"/>
    </source>
</evidence>
<proteinExistence type="predicted"/>
<dbReference type="RefSeq" id="WP_152332944.1">
    <property type="nucleotide sequence ID" value="NZ_FAUY01000002.1"/>
</dbReference>
<dbReference type="Proteomes" id="UP000052245">
    <property type="component" value="Unassembled WGS sequence"/>
</dbReference>
<dbReference type="EMBL" id="FAVC01000001">
    <property type="protein sequence ID" value="CUU74468.1"/>
    <property type="molecule type" value="Genomic_DNA"/>
</dbReference>
<comment type="caution">
    <text evidence="1">The sequence shown here is derived from an EMBL/GenBank/DDBJ whole genome shotgun (WGS) entry which is preliminary data.</text>
</comment>
<reference evidence="1 2" key="1">
    <citation type="submission" date="2015-11" db="EMBL/GenBank/DDBJ databases">
        <authorList>
            <consortium name="Pathogen Informatics"/>
        </authorList>
    </citation>
    <scope>NUCLEOTIDE SEQUENCE [LARGE SCALE GENOMIC DNA]</scope>
    <source>
        <strain evidence="1 2">007A-0283</strain>
    </source>
</reference>
<organism evidence="1 2">
    <name type="scientific">Campylobacter hyointestinalis subsp. hyointestinalis</name>
    <dbReference type="NCBI Taxonomy" id="91352"/>
    <lineage>
        <taxon>Bacteria</taxon>
        <taxon>Pseudomonadati</taxon>
        <taxon>Campylobacterota</taxon>
        <taxon>Epsilonproteobacteria</taxon>
        <taxon>Campylobacterales</taxon>
        <taxon>Campylobacteraceae</taxon>
        <taxon>Campylobacter</taxon>
    </lineage>
</organism>
<dbReference type="AlphaFoldDB" id="A0A9W5ESU4"/>